<proteinExistence type="predicted"/>
<evidence type="ECO:0000313" key="3">
    <source>
        <dbReference type="Proteomes" id="UP001432027"/>
    </source>
</evidence>
<gene>
    <name evidence="2" type="ORF">PENTCL1PPCAC_27236</name>
</gene>
<evidence type="ECO:0000313" key="2">
    <source>
        <dbReference type="EMBL" id="GMT05062.1"/>
    </source>
</evidence>
<feature type="region of interest" description="Disordered" evidence="1">
    <location>
        <begin position="1"/>
        <end position="30"/>
    </location>
</feature>
<name>A0AAV5UDV0_9BILA</name>
<protein>
    <submittedName>
        <fullName evidence="2">Uncharacterized protein</fullName>
    </submittedName>
</protein>
<dbReference type="PANTHER" id="PTHR31128:SF6">
    <property type="entry name" value="SH2 DOMAIN-CONTAINING PROTEIN"/>
    <property type="match status" value="1"/>
</dbReference>
<dbReference type="PANTHER" id="PTHR31128">
    <property type="entry name" value="PROTEIN CBR-CLEC-135-RELATED"/>
    <property type="match status" value="1"/>
</dbReference>
<dbReference type="Proteomes" id="UP001432027">
    <property type="component" value="Unassembled WGS sequence"/>
</dbReference>
<reference evidence="2" key="1">
    <citation type="submission" date="2023-10" db="EMBL/GenBank/DDBJ databases">
        <title>Genome assembly of Pristionchus species.</title>
        <authorList>
            <person name="Yoshida K."/>
            <person name="Sommer R.J."/>
        </authorList>
    </citation>
    <scope>NUCLEOTIDE SEQUENCE</scope>
    <source>
        <strain evidence="2">RS0144</strain>
    </source>
</reference>
<organism evidence="2 3">
    <name type="scientific">Pristionchus entomophagus</name>
    <dbReference type="NCBI Taxonomy" id="358040"/>
    <lineage>
        <taxon>Eukaryota</taxon>
        <taxon>Metazoa</taxon>
        <taxon>Ecdysozoa</taxon>
        <taxon>Nematoda</taxon>
        <taxon>Chromadorea</taxon>
        <taxon>Rhabditida</taxon>
        <taxon>Rhabditina</taxon>
        <taxon>Diplogasteromorpha</taxon>
        <taxon>Diplogasteroidea</taxon>
        <taxon>Neodiplogasteridae</taxon>
        <taxon>Pristionchus</taxon>
    </lineage>
</organism>
<feature type="non-terminal residue" evidence="2">
    <location>
        <position position="115"/>
    </location>
</feature>
<comment type="caution">
    <text evidence="2">The sequence shown here is derived from an EMBL/GenBank/DDBJ whole genome shotgun (WGS) entry which is preliminary data.</text>
</comment>
<dbReference type="AlphaFoldDB" id="A0AAV5UDV0"/>
<keyword evidence="3" id="KW-1185">Reference proteome</keyword>
<evidence type="ECO:0000256" key="1">
    <source>
        <dbReference type="SAM" id="MobiDB-lite"/>
    </source>
</evidence>
<accession>A0AAV5UDV0</accession>
<dbReference type="EMBL" id="BTSX01000006">
    <property type="protein sequence ID" value="GMT05062.1"/>
    <property type="molecule type" value="Genomic_DNA"/>
</dbReference>
<sequence>IKLSSGSPEKEEDAEEEDVSKKPRRGFHAYDEAKNRRSMRFKAEDEVPSAADLNEEYSKFFIGFHSRRSVDKMLDPGAFALYYERPTGGKLPTTVNLTLAYYSLESRERLHMPIQ</sequence>
<feature type="non-terminal residue" evidence="2">
    <location>
        <position position="1"/>
    </location>
</feature>